<feature type="transmembrane region" description="Helical" evidence="5">
    <location>
        <begin position="322"/>
        <end position="354"/>
    </location>
</feature>
<evidence type="ECO:0000313" key="8">
    <source>
        <dbReference type="Proteomes" id="UP001500034"/>
    </source>
</evidence>
<evidence type="ECO:0000256" key="5">
    <source>
        <dbReference type="SAM" id="Phobius"/>
    </source>
</evidence>
<evidence type="ECO:0000313" key="7">
    <source>
        <dbReference type="EMBL" id="GAA3984332.1"/>
    </source>
</evidence>
<gene>
    <name evidence="7" type="ORF">GCM10022384_36070</name>
</gene>
<dbReference type="Pfam" id="PF00324">
    <property type="entry name" value="AA_permease"/>
    <property type="match status" value="1"/>
</dbReference>
<keyword evidence="3 5" id="KW-1133">Transmembrane helix</keyword>
<evidence type="ECO:0000259" key="6">
    <source>
        <dbReference type="Pfam" id="PF00324"/>
    </source>
</evidence>
<accession>A0ABP7QLY9</accession>
<feature type="transmembrane region" description="Helical" evidence="5">
    <location>
        <begin position="221"/>
        <end position="243"/>
    </location>
</feature>
<feature type="transmembrane region" description="Helical" evidence="5">
    <location>
        <begin position="40"/>
        <end position="60"/>
    </location>
</feature>
<evidence type="ECO:0000256" key="3">
    <source>
        <dbReference type="ARBA" id="ARBA00022989"/>
    </source>
</evidence>
<proteinExistence type="predicted"/>
<comment type="caution">
    <text evidence="7">The sequence shown here is derived from an EMBL/GenBank/DDBJ whole genome shotgun (WGS) entry which is preliminary data.</text>
</comment>
<name>A0ABP7QLY9_9ACTN</name>
<feature type="transmembrane region" description="Helical" evidence="5">
    <location>
        <begin position="374"/>
        <end position="407"/>
    </location>
</feature>
<dbReference type="InterPro" id="IPR050367">
    <property type="entry name" value="APC_superfamily"/>
</dbReference>
<dbReference type="Gene3D" id="1.20.1740.10">
    <property type="entry name" value="Amino acid/polyamine transporter I"/>
    <property type="match status" value="1"/>
</dbReference>
<feature type="transmembrane region" description="Helical" evidence="5">
    <location>
        <begin position="12"/>
        <end position="34"/>
    </location>
</feature>
<organism evidence="7 8">
    <name type="scientific">Streptomyces marokkonensis</name>
    <dbReference type="NCBI Taxonomy" id="324855"/>
    <lineage>
        <taxon>Bacteria</taxon>
        <taxon>Bacillati</taxon>
        <taxon>Actinomycetota</taxon>
        <taxon>Actinomycetes</taxon>
        <taxon>Kitasatosporales</taxon>
        <taxon>Streptomycetaceae</taxon>
        <taxon>Streptomyces</taxon>
    </lineage>
</organism>
<feature type="transmembrane region" description="Helical" evidence="5">
    <location>
        <begin position="120"/>
        <end position="137"/>
    </location>
</feature>
<feature type="transmembrane region" description="Helical" evidence="5">
    <location>
        <begin position="270"/>
        <end position="290"/>
    </location>
</feature>
<reference evidence="8" key="1">
    <citation type="journal article" date="2019" name="Int. J. Syst. Evol. Microbiol.">
        <title>The Global Catalogue of Microorganisms (GCM) 10K type strain sequencing project: providing services to taxonomists for standard genome sequencing and annotation.</title>
        <authorList>
            <consortium name="The Broad Institute Genomics Platform"/>
            <consortium name="The Broad Institute Genome Sequencing Center for Infectious Disease"/>
            <person name="Wu L."/>
            <person name="Ma J."/>
        </authorList>
    </citation>
    <scope>NUCLEOTIDE SEQUENCE [LARGE SCALE GENOMIC DNA]</scope>
    <source>
        <strain evidence="8">JCM 17027</strain>
    </source>
</reference>
<feature type="transmembrane region" description="Helical" evidence="5">
    <location>
        <begin position="87"/>
        <end position="114"/>
    </location>
</feature>
<dbReference type="PANTHER" id="PTHR42770:SF7">
    <property type="entry name" value="MEMBRANE PROTEIN"/>
    <property type="match status" value="1"/>
</dbReference>
<keyword evidence="8" id="KW-1185">Reference proteome</keyword>
<dbReference type="PANTHER" id="PTHR42770">
    <property type="entry name" value="AMINO ACID TRANSPORTER-RELATED"/>
    <property type="match status" value="1"/>
</dbReference>
<evidence type="ECO:0000256" key="1">
    <source>
        <dbReference type="ARBA" id="ARBA00004141"/>
    </source>
</evidence>
<comment type="subcellular location">
    <subcellularLocation>
        <location evidence="1">Membrane</location>
        <topology evidence="1">Multi-pass membrane protein</topology>
    </subcellularLocation>
</comment>
<dbReference type="RefSeq" id="WP_345593493.1">
    <property type="nucleotide sequence ID" value="NZ_BAABCQ010000065.1"/>
</dbReference>
<dbReference type="PIRSF" id="PIRSF006060">
    <property type="entry name" value="AA_transporter"/>
    <property type="match status" value="1"/>
</dbReference>
<sequence>MTPAGSELRRTLGVGDAVVVGLGSMIGAGIFAALAPAARAAGSGLLLGLALAAVVAYCNATSSARLAARYPASGGTYVYGRERLGEFWGYLAGWSFVVGKTASCAAMALTVGAYVWPEQAHVVAVAAVAALTAVNYGGIQKSAWLTRTIVAIVLTVLAAVVAVCLGSGRSDAGRLDIGLSGGVGGVLQAAGLLFFAFAGYARIATLGEEVRDPERTIPRAVPLALGITLAVYGCVAVAVLSVLGPDGLGQATAPLADAVRAAGVPGLAPAVRVGAALAALGSLLALILGVSRTTLAMARDGHLPGALAAVHPRFQVPHRAEVAVGAVVAVLAATVDVRGAIGFSSFGVLAYYAVANASAWTLSPSRTARVVPALGLMGCGVLAFSLPVVSVVVGAGVLAVGVVAYAVRVRRRVRERRAPR</sequence>
<dbReference type="InterPro" id="IPR004841">
    <property type="entry name" value="AA-permease/SLC12A_dom"/>
</dbReference>
<evidence type="ECO:0000256" key="2">
    <source>
        <dbReference type="ARBA" id="ARBA00022692"/>
    </source>
</evidence>
<protein>
    <submittedName>
        <fullName evidence="7">APC family permease</fullName>
    </submittedName>
</protein>
<feature type="transmembrane region" description="Helical" evidence="5">
    <location>
        <begin position="149"/>
        <end position="168"/>
    </location>
</feature>
<dbReference type="EMBL" id="BAABCQ010000065">
    <property type="protein sequence ID" value="GAA3984332.1"/>
    <property type="molecule type" value="Genomic_DNA"/>
</dbReference>
<keyword evidence="2 5" id="KW-0812">Transmembrane</keyword>
<evidence type="ECO:0000256" key="4">
    <source>
        <dbReference type="ARBA" id="ARBA00023136"/>
    </source>
</evidence>
<dbReference type="Proteomes" id="UP001500034">
    <property type="component" value="Unassembled WGS sequence"/>
</dbReference>
<feature type="transmembrane region" description="Helical" evidence="5">
    <location>
        <begin position="180"/>
        <end position="200"/>
    </location>
</feature>
<keyword evidence="4 5" id="KW-0472">Membrane</keyword>
<feature type="domain" description="Amino acid permease/ SLC12A" evidence="6">
    <location>
        <begin position="17"/>
        <end position="399"/>
    </location>
</feature>